<keyword evidence="7" id="KW-0029">Amino-acid transport</keyword>
<dbReference type="SUPFAM" id="SSF161098">
    <property type="entry name" value="MetI-like"/>
    <property type="match status" value="1"/>
</dbReference>
<evidence type="ECO:0000313" key="14">
    <source>
        <dbReference type="Proteomes" id="UP001163255"/>
    </source>
</evidence>
<keyword evidence="4" id="KW-1003">Cell membrane</keyword>
<evidence type="ECO:0000256" key="9">
    <source>
        <dbReference type="ARBA" id="ARBA00023136"/>
    </source>
</evidence>
<evidence type="ECO:0000313" key="13">
    <source>
        <dbReference type="EMBL" id="UYM15343.1"/>
    </source>
</evidence>
<dbReference type="InterPro" id="IPR035906">
    <property type="entry name" value="MetI-like_sf"/>
</dbReference>
<feature type="transmembrane region" description="Helical" evidence="11">
    <location>
        <begin position="93"/>
        <end position="111"/>
    </location>
</feature>
<keyword evidence="6 11" id="KW-0812">Transmembrane</keyword>
<dbReference type="CDD" id="cd06261">
    <property type="entry name" value="TM_PBP2"/>
    <property type="match status" value="1"/>
</dbReference>
<feature type="domain" description="ABC transmembrane type-1" evidence="12">
    <location>
        <begin position="23"/>
        <end position="220"/>
    </location>
</feature>
<evidence type="ECO:0000256" key="2">
    <source>
        <dbReference type="ARBA" id="ARBA00010072"/>
    </source>
</evidence>
<feature type="transmembrane region" description="Helical" evidence="11">
    <location>
        <begin position="29"/>
        <end position="49"/>
    </location>
</feature>
<dbReference type="EMBL" id="CP103300">
    <property type="protein sequence ID" value="UYM15343.1"/>
    <property type="molecule type" value="Genomic_DNA"/>
</dbReference>
<feature type="transmembrane region" description="Helical" evidence="11">
    <location>
        <begin position="166"/>
        <end position="187"/>
    </location>
</feature>
<gene>
    <name evidence="13" type="primary">artM</name>
    <name evidence="13" type="ORF">NX720_21195</name>
</gene>
<evidence type="ECO:0000259" key="12">
    <source>
        <dbReference type="PROSITE" id="PS50928"/>
    </source>
</evidence>
<dbReference type="Pfam" id="PF00528">
    <property type="entry name" value="BPD_transp_1"/>
    <property type="match status" value="1"/>
</dbReference>
<evidence type="ECO:0000256" key="11">
    <source>
        <dbReference type="RuleBase" id="RU363032"/>
    </source>
</evidence>
<evidence type="ECO:0000256" key="10">
    <source>
        <dbReference type="ARBA" id="ARBA00040319"/>
    </source>
</evidence>
<dbReference type="NCBIfam" id="NF008336">
    <property type="entry name" value="PRK11122.1"/>
    <property type="match status" value="1"/>
</dbReference>
<dbReference type="InterPro" id="IPR010065">
    <property type="entry name" value="AA_ABC_transptr_permease_3TM"/>
</dbReference>
<comment type="subcellular location">
    <subcellularLocation>
        <location evidence="1">Cell inner membrane</location>
        <topology evidence="1">Multi-pass membrane protein</topology>
    </subcellularLocation>
    <subcellularLocation>
        <location evidence="11">Cell membrane</location>
        <topology evidence="11">Multi-pass membrane protein</topology>
    </subcellularLocation>
</comment>
<keyword evidence="3 11" id="KW-0813">Transport</keyword>
<feature type="transmembrane region" description="Helical" evidence="11">
    <location>
        <begin position="199"/>
        <end position="223"/>
    </location>
</feature>
<evidence type="ECO:0000256" key="8">
    <source>
        <dbReference type="ARBA" id="ARBA00022989"/>
    </source>
</evidence>
<evidence type="ECO:0000256" key="3">
    <source>
        <dbReference type="ARBA" id="ARBA00022448"/>
    </source>
</evidence>
<dbReference type="NCBIfam" id="TIGR01726">
    <property type="entry name" value="HEQRo_perm_3TM"/>
    <property type="match status" value="1"/>
</dbReference>
<proteinExistence type="inferred from homology"/>
<dbReference type="PANTHER" id="PTHR30614:SF10">
    <property type="entry name" value="ARGININE ABC TRANSPORTER PERMEASE PROTEIN ARTM"/>
    <property type="match status" value="1"/>
</dbReference>
<organism evidence="13 14">
    <name type="scientific">Endozoicomonas euniceicola</name>
    <dbReference type="NCBI Taxonomy" id="1234143"/>
    <lineage>
        <taxon>Bacteria</taxon>
        <taxon>Pseudomonadati</taxon>
        <taxon>Pseudomonadota</taxon>
        <taxon>Gammaproteobacteria</taxon>
        <taxon>Oceanospirillales</taxon>
        <taxon>Endozoicomonadaceae</taxon>
        <taxon>Endozoicomonas</taxon>
    </lineage>
</organism>
<sequence length="232" mass="25570">MSMDTELSYLPGLSYLPELLKGLGTTLELTFASVLLGCVLALLFTLVLTLRIKVLNSLVRLQILLFTGTPLLVQIFLIYYGPAQFDLFKDSRLWPLLSEPWFCAMLALALNSAAYSTQLFKGAIDNVAPGEWEACYALGMTKVQALGKVILPHAIRRALPAYGNEMILIMKGSSLASTITLMDLMGYASRLNARTYDTLTVFTMAGVIYLALTGIMTLLVRLLERKALAFSR</sequence>
<name>A0ABY6GTH7_9GAMM</name>
<evidence type="ECO:0000256" key="7">
    <source>
        <dbReference type="ARBA" id="ARBA00022970"/>
    </source>
</evidence>
<dbReference type="RefSeq" id="WP_262597297.1">
    <property type="nucleotide sequence ID" value="NZ_CP103300.1"/>
</dbReference>
<dbReference type="InterPro" id="IPR043429">
    <property type="entry name" value="ArtM/GltK/GlnP/TcyL/YhdX-like"/>
</dbReference>
<dbReference type="PANTHER" id="PTHR30614">
    <property type="entry name" value="MEMBRANE COMPONENT OF AMINO ACID ABC TRANSPORTER"/>
    <property type="match status" value="1"/>
</dbReference>
<feature type="transmembrane region" description="Helical" evidence="11">
    <location>
        <begin position="61"/>
        <end position="81"/>
    </location>
</feature>
<dbReference type="Gene3D" id="1.10.3720.10">
    <property type="entry name" value="MetI-like"/>
    <property type="match status" value="1"/>
</dbReference>
<comment type="similarity">
    <text evidence="2">Belongs to the binding-protein-dependent transport system permease family. HisMQ subfamily.</text>
</comment>
<evidence type="ECO:0000256" key="6">
    <source>
        <dbReference type="ARBA" id="ARBA00022692"/>
    </source>
</evidence>
<evidence type="ECO:0000256" key="4">
    <source>
        <dbReference type="ARBA" id="ARBA00022475"/>
    </source>
</evidence>
<dbReference type="Proteomes" id="UP001163255">
    <property type="component" value="Chromosome"/>
</dbReference>
<evidence type="ECO:0000256" key="1">
    <source>
        <dbReference type="ARBA" id="ARBA00004429"/>
    </source>
</evidence>
<keyword evidence="8 11" id="KW-1133">Transmembrane helix</keyword>
<dbReference type="InterPro" id="IPR000515">
    <property type="entry name" value="MetI-like"/>
</dbReference>
<reference evidence="13" key="1">
    <citation type="submission" date="2022-10" db="EMBL/GenBank/DDBJ databases">
        <title>Completed Genome Sequence of two octocoral isolated bacterium, Endozoicomonas euniceicola EF212T and Endozoicomonas gorgoniicola PS125T.</title>
        <authorList>
            <person name="Chiou Y.-J."/>
            <person name="Chen Y.-H."/>
        </authorList>
    </citation>
    <scope>NUCLEOTIDE SEQUENCE</scope>
    <source>
        <strain evidence="13">EF212</strain>
    </source>
</reference>
<accession>A0ABY6GTH7</accession>
<keyword evidence="14" id="KW-1185">Reference proteome</keyword>
<protein>
    <recommendedName>
        <fullName evidence="10">Arginine ABC transporter permease protein ArtM</fullName>
    </recommendedName>
</protein>
<dbReference type="PROSITE" id="PS50928">
    <property type="entry name" value="ABC_TM1"/>
    <property type="match status" value="1"/>
</dbReference>
<keyword evidence="5" id="KW-0997">Cell inner membrane</keyword>
<evidence type="ECO:0000256" key="5">
    <source>
        <dbReference type="ARBA" id="ARBA00022519"/>
    </source>
</evidence>
<keyword evidence="9 11" id="KW-0472">Membrane</keyword>